<gene>
    <name evidence="8" type="ORF">BSL82_08665</name>
</gene>
<dbReference type="GO" id="GO:0051537">
    <property type="term" value="F:2 iron, 2 sulfur cluster binding"/>
    <property type="evidence" value="ECO:0007669"/>
    <property type="project" value="UniProtKB-KW"/>
</dbReference>
<reference evidence="9" key="1">
    <citation type="submission" date="2016-11" db="EMBL/GenBank/DDBJ databases">
        <title>Complete Genome Sequence of alachlor-degrading Sphingomonas sp. strain JJ-A5.</title>
        <authorList>
            <person name="Lee H."/>
            <person name="Ka J.-O."/>
        </authorList>
    </citation>
    <scope>NUCLEOTIDE SEQUENCE [LARGE SCALE GENOMIC DNA]</scope>
    <source>
        <strain evidence="9">JJ-A5</strain>
    </source>
</reference>
<dbReference type="InterPro" id="IPR036922">
    <property type="entry name" value="Rieske_2Fe-2S_sf"/>
</dbReference>
<evidence type="ECO:0000313" key="8">
    <source>
        <dbReference type="EMBL" id="API59373.1"/>
    </source>
</evidence>
<keyword evidence="2" id="KW-0479">Metal-binding</keyword>
<evidence type="ECO:0000256" key="3">
    <source>
        <dbReference type="ARBA" id="ARBA00023004"/>
    </source>
</evidence>
<evidence type="ECO:0000256" key="2">
    <source>
        <dbReference type="ARBA" id="ARBA00022723"/>
    </source>
</evidence>
<evidence type="ECO:0000256" key="1">
    <source>
        <dbReference type="ARBA" id="ARBA00022714"/>
    </source>
</evidence>
<sequence length="110" mass="11671">MKRYFPALPVSAFEGDCLRGVEVAGRQILIARVCGEFFGASNICPHAGSPLSMGRLAGTIVQCSLHGIRFRLSDGKVVGAAACGALPVYRTRVKDGIVEVEIPDSVLKKP</sequence>
<organism evidence="8 9">
    <name type="scientific">Tardibacter chloracetimidivorans</name>
    <dbReference type="NCBI Taxonomy" id="1921510"/>
    <lineage>
        <taxon>Bacteria</taxon>
        <taxon>Pseudomonadati</taxon>
        <taxon>Pseudomonadota</taxon>
        <taxon>Alphaproteobacteria</taxon>
        <taxon>Sphingomonadales</taxon>
        <taxon>Sphingomonadaceae</taxon>
        <taxon>Tardibacter</taxon>
    </lineage>
</organism>
<dbReference type="PANTHER" id="PTHR21496:SF0">
    <property type="entry name" value="RIESKE DOMAIN-CONTAINING PROTEIN"/>
    <property type="match status" value="1"/>
</dbReference>
<evidence type="ECO:0000256" key="4">
    <source>
        <dbReference type="ARBA" id="ARBA00023014"/>
    </source>
</evidence>
<dbReference type="EMBL" id="CP018221">
    <property type="protein sequence ID" value="API59373.1"/>
    <property type="molecule type" value="Genomic_DNA"/>
</dbReference>
<name>A0A1L3ZUR2_9SPHN</name>
<dbReference type="SUPFAM" id="SSF50022">
    <property type="entry name" value="ISP domain"/>
    <property type="match status" value="1"/>
</dbReference>
<keyword evidence="9" id="KW-1185">Reference proteome</keyword>
<accession>A0A1L3ZUR2</accession>
<evidence type="ECO:0000256" key="6">
    <source>
        <dbReference type="ARBA" id="ARBA00038001"/>
    </source>
</evidence>
<evidence type="ECO:0000313" key="9">
    <source>
        <dbReference type="Proteomes" id="UP000182063"/>
    </source>
</evidence>
<dbReference type="KEGG" id="sphj:BSL82_08665"/>
<dbReference type="OrthoDB" id="9800776at2"/>
<dbReference type="GO" id="GO:0046872">
    <property type="term" value="F:metal ion binding"/>
    <property type="evidence" value="ECO:0007669"/>
    <property type="project" value="UniProtKB-KW"/>
</dbReference>
<dbReference type="RefSeq" id="WP_072596922.1">
    <property type="nucleotide sequence ID" value="NZ_CP018221.1"/>
</dbReference>
<evidence type="ECO:0000256" key="5">
    <source>
        <dbReference type="ARBA" id="ARBA00034078"/>
    </source>
</evidence>
<keyword evidence="4" id="KW-0411">Iron-sulfur</keyword>
<dbReference type="Gene3D" id="2.102.10.10">
    <property type="entry name" value="Rieske [2Fe-2S] iron-sulphur domain"/>
    <property type="match status" value="1"/>
</dbReference>
<dbReference type="PROSITE" id="PS51296">
    <property type="entry name" value="RIESKE"/>
    <property type="match status" value="1"/>
</dbReference>
<dbReference type="AlphaFoldDB" id="A0A1L3ZUR2"/>
<comment type="cofactor">
    <cofactor evidence="5">
        <name>[2Fe-2S] cluster</name>
        <dbReference type="ChEBI" id="CHEBI:190135"/>
    </cofactor>
</comment>
<dbReference type="InterPro" id="IPR017941">
    <property type="entry name" value="Rieske_2Fe-2S"/>
</dbReference>
<comment type="similarity">
    <text evidence="6">Belongs to the bacterial ring-hydroxylating dioxygenase ferredoxin component family.</text>
</comment>
<keyword evidence="3" id="KW-0408">Iron</keyword>
<dbReference type="PANTHER" id="PTHR21496">
    <property type="entry name" value="FERREDOXIN-RELATED"/>
    <property type="match status" value="1"/>
</dbReference>
<protein>
    <recommendedName>
        <fullName evidence="7">Rieske domain-containing protein</fullName>
    </recommendedName>
</protein>
<evidence type="ECO:0000259" key="7">
    <source>
        <dbReference type="PROSITE" id="PS51296"/>
    </source>
</evidence>
<dbReference type="Proteomes" id="UP000182063">
    <property type="component" value="Chromosome"/>
</dbReference>
<dbReference type="Pfam" id="PF00355">
    <property type="entry name" value="Rieske"/>
    <property type="match status" value="1"/>
</dbReference>
<proteinExistence type="inferred from homology"/>
<keyword evidence="1" id="KW-0001">2Fe-2S</keyword>
<feature type="domain" description="Rieske" evidence="7">
    <location>
        <begin position="4"/>
        <end position="100"/>
    </location>
</feature>
<dbReference type="STRING" id="1921510.BSL82_08665"/>